<comment type="pathway">
    <text evidence="1 2">Cofactor biosynthesis; thiamine diphosphate biosynthesis.</text>
</comment>
<comment type="similarity">
    <text evidence="2">Belongs to the TenA family.</text>
</comment>
<dbReference type="InterPro" id="IPR027574">
    <property type="entry name" value="Thiaminase_II"/>
</dbReference>
<dbReference type="NCBIfam" id="TIGR04306">
    <property type="entry name" value="salvage_TenA"/>
    <property type="match status" value="1"/>
</dbReference>
<keyword evidence="2" id="KW-0784">Thiamine biosynthesis</keyword>
<feature type="domain" description="Thiaminase-2/PQQC" evidence="3">
    <location>
        <begin position="12"/>
        <end position="217"/>
    </location>
</feature>
<reference evidence="5" key="1">
    <citation type="submission" date="2023-07" db="EMBL/GenBank/DDBJ databases">
        <title>Description of three actinobacteria isolated from air of manufacturing shop in a pharmaceutical factory.</title>
        <authorList>
            <person name="Zhang D.-F."/>
        </authorList>
    </citation>
    <scope>NUCLEOTIDE SEQUENCE [LARGE SCALE GENOMIC DNA]</scope>
    <source>
        <strain evidence="5">CCTCC AB 207010</strain>
    </source>
</reference>
<dbReference type="InterPro" id="IPR050967">
    <property type="entry name" value="Thiamine_Salvage_TenA"/>
</dbReference>
<organism evidence="4 5">
    <name type="scientific">Nesterenkonia flava</name>
    <dbReference type="NCBI Taxonomy" id="469799"/>
    <lineage>
        <taxon>Bacteria</taxon>
        <taxon>Bacillati</taxon>
        <taxon>Actinomycetota</taxon>
        <taxon>Actinomycetes</taxon>
        <taxon>Micrococcales</taxon>
        <taxon>Micrococcaceae</taxon>
        <taxon>Nesterenkonia</taxon>
    </lineage>
</organism>
<dbReference type="Proteomes" id="UP001260872">
    <property type="component" value="Unassembled WGS sequence"/>
</dbReference>
<accession>A0ABU1FVJ7</accession>
<dbReference type="InterPro" id="IPR004305">
    <property type="entry name" value="Thiaminase-2/PQQC"/>
</dbReference>
<comment type="caution">
    <text evidence="4">The sequence shown here is derived from an EMBL/GenBank/DDBJ whole genome shotgun (WGS) entry which is preliminary data.</text>
</comment>
<dbReference type="Gene3D" id="1.20.910.10">
    <property type="entry name" value="Heme oxygenase-like"/>
    <property type="match status" value="1"/>
</dbReference>
<dbReference type="InterPro" id="IPR016084">
    <property type="entry name" value="Haem_Oase-like_multi-hlx"/>
</dbReference>
<comment type="catalytic activity">
    <reaction evidence="2">
        <text>4-amino-5-aminomethyl-2-methylpyrimidine + H2O = 4-amino-5-hydroxymethyl-2-methylpyrimidine + NH4(+)</text>
        <dbReference type="Rhea" id="RHEA:31799"/>
        <dbReference type="ChEBI" id="CHEBI:15377"/>
        <dbReference type="ChEBI" id="CHEBI:16892"/>
        <dbReference type="ChEBI" id="CHEBI:28938"/>
        <dbReference type="ChEBI" id="CHEBI:63416"/>
        <dbReference type="EC" id="3.5.99.2"/>
    </reaction>
</comment>
<dbReference type="RefSeq" id="WP_310538065.1">
    <property type="nucleotide sequence ID" value="NZ_BAAAOC010000078.1"/>
</dbReference>
<comment type="catalytic activity">
    <reaction evidence="2">
        <text>thiamine + H2O = 5-(2-hydroxyethyl)-4-methylthiazole + 4-amino-5-hydroxymethyl-2-methylpyrimidine + H(+)</text>
        <dbReference type="Rhea" id="RHEA:17509"/>
        <dbReference type="ChEBI" id="CHEBI:15377"/>
        <dbReference type="ChEBI" id="CHEBI:15378"/>
        <dbReference type="ChEBI" id="CHEBI:16892"/>
        <dbReference type="ChEBI" id="CHEBI:17957"/>
        <dbReference type="ChEBI" id="CHEBI:18385"/>
        <dbReference type="EC" id="3.5.99.2"/>
    </reaction>
</comment>
<gene>
    <name evidence="4" type="primary">tenA</name>
    <name evidence="4" type="ORF">RH857_11225</name>
</gene>
<evidence type="ECO:0000256" key="2">
    <source>
        <dbReference type="RuleBase" id="RU363093"/>
    </source>
</evidence>
<protein>
    <recommendedName>
        <fullName evidence="2">Aminopyrimidine aminohydrolase</fullName>
        <ecNumber evidence="2">3.5.99.2</ecNumber>
    </recommendedName>
</protein>
<dbReference type="EMBL" id="JAVKGT010000033">
    <property type="protein sequence ID" value="MDR5712693.1"/>
    <property type="molecule type" value="Genomic_DNA"/>
</dbReference>
<dbReference type="CDD" id="cd19367">
    <property type="entry name" value="TenA_C_ScTHI20-like"/>
    <property type="match status" value="1"/>
</dbReference>
<evidence type="ECO:0000256" key="1">
    <source>
        <dbReference type="ARBA" id="ARBA00004948"/>
    </source>
</evidence>
<evidence type="ECO:0000313" key="4">
    <source>
        <dbReference type="EMBL" id="MDR5712693.1"/>
    </source>
</evidence>
<dbReference type="SUPFAM" id="SSF48613">
    <property type="entry name" value="Heme oxygenase-like"/>
    <property type="match status" value="1"/>
</dbReference>
<keyword evidence="2" id="KW-0378">Hydrolase</keyword>
<evidence type="ECO:0000259" key="3">
    <source>
        <dbReference type="Pfam" id="PF03070"/>
    </source>
</evidence>
<sequence length="222" mass="24748">MGTLFDRLKDAAAQEWAGFTDHRFIQQMEDGSLPEEAFRQYLIQDYLFLIQFARAYALAAYKSRTMADIRAAQDGLAAIVAETELHVRLCEGWGISRQALDAAPEHETTVAYTRYVLDAGSSGDLLDLHVALSPCVVGYAEIGRRLKPALEQNPKHPYGEWISEYSGAGYLQTAQAAVAHIEELARRSFTEARFEELAQHFATATRLEGQFWQMGLDLGAAD</sequence>
<comment type="function">
    <text evidence="2">Catalyzes an amino-pyrimidine hydrolysis reaction at the C5' of the pyrimidine moiety of thiamine compounds, a reaction that is part of a thiamine salvage pathway.</text>
</comment>
<dbReference type="PANTHER" id="PTHR43198:SF2">
    <property type="entry name" value="SI:CH1073-67J19.1-RELATED"/>
    <property type="match status" value="1"/>
</dbReference>
<evidence type="ECO:0000313" key="5">
    <source>
        <dbReference type="Proteomes" id="UP001260872"/>
    </source>
</evidence>
<keyword evidence="5" id="KW-1185">Reference proteome</keyword>
<proteinExistence type="inferred from homology"/>
<dbReference type="EC" id="3.5.99.2" evidence="2"/>
<dbReference type="Pfam" id="PF03070">
    <property type="entry name" value="TENA_THI-4"/>
    <property type="match status" value="1"/>
</dbReference>
<name>A0ABU1FVJ7_9MICC</name>
<dbReference type="PANTHER" id="PTHR43198">
    <property type="entry name" value="BIFUNCTIONAL TH2 PROTEIN"/>
    <property type="match status" value="1"/>
</dbReference>